<evidence type="ECO:0008006" key="3">
    <source>
        <dbReference type="Google" id="ProtNLM"/>
    </source>
</evidence>
<organism evidence="1 2">
    <name type="scientific">Luteibacter yeojuensis</name>
    <dbReference type="NCBI Taxonomy" id="345309"/>
    <lineage>
        <taxon>Bacteria</taxon>
        <taxon>Pseudomonadati</taxon>
        <taxon>Pseudomonadota</taxon>
        <taxon>Gammaproteobacteria</taxon>
        <taxon>Lysobacterales</taxon>
        <taxon>Rhodanobacteraceae</taxon>
        <taxon>Luteibacter</taxon>
    </lineage>
</organism>
<dbReference type="Gene3D" id="3.40.1760.10">
    <property type="entry name" value="YfbM-like super family"/>
    <property type="match status" value="1"/>
</dbReference>
<dbReference type="InterPro" id="IPR015068">
    <property type="entry name" value="DUF1877"/>
</dbReference>
<dbReference type="Proteomes" id="UP000033651">
    <property type="component" value="Unassembled WGS sequence"/>
</dbReference>
<proteinExistence type="predicted"/>
<protein>
    <recommendedName>
        <fullName evidence="3">DUF1877 family protein</fullName>
    </recommendedName>
</protein>
<dbReference type="PATRIC" id="fig|345309.4.peg.858"/>
<reference evidence="1 2" key="1">
    <citation type="submission" date="2015-03" db="EMBL/GenBank/DDBJ databases">
        <title>Draft genome sequence of Luteibacter yeojuensis strain SU11.</title>
        <authorList>
            <person name="Sulaiman J."/>
            <person name="Priya K."/>
            <person name="Chan K.-G."/>
        </authorList>
    </citation>
    <scope>NUCLEOTIDE SEQUENCE [LARGE SCALE GENOMIC DNA]</scope>
    <source>
        <strain evidence="1 2">SU11</strain>
    </source>
</reference>
<accession>A0A0F3KVH6</accession>
<dbReference type="InterPro" id="IPR035944">
    <property type="entry name" value="YfbM-like_sf"/>
</dbReference>
<keyword evidence="2" id="KW-1185">Reference proteome</keyword>
<dbReference type="EMBL" id="JZRB01000016">
    <property type="protein sequence ID" value="KJV35270.1"/>
    <property type="molecule type" value="Genomic_DNA"/>
</dbReference>
<evidence type="ECO:0000313" key="1">
    <source>
        <dbReference type="EMBL" id="KJV35270.1"/>
    </source>
</evidence>
<name>A0A0F3KVH6_9GAMM</name>
<dbReference type="Pfam" id="PF08974">
    <property type="entry name" value="DUF1877"/>
    <property type="match status" value="1"/>
</dbReference>
<dbReference type="RefSeq" id="WP_045829084.1">
    <property type="nucleotide sequence ID" value="NZ_JZRB01000016.1"/>
</dbReference>
<dbReference type="SUPFAM" id="SSF111069">
    <property type="entry name" value="Hypothetical protein yfbM"/>
    <property type="match status" value="1"/>
</dbReference>
<sequence length="163" mass="17941">MSMIGNFVAVDEVTLKRLQESPGEISAFLYPDAGDGPARQLDVDKAWHAIHFVLNGSAWEGSGALGMSVLGGTEIGEDIGYGPARFLLAHQVTDVADALSKVSDADFHARFDAQAMDEQDIYPQVWSRDADDGRTYVFDYFVHMVNFYKEAVSRGDAMLLFIN</sequence>
<evidence type="ECO:0000313" key="2">
    <source>
        <dbReference type="Proteomes" id="UP000033651"/>
    </source>
</evidence>
<comment type="caution">
    <text evidence="1">The sequence shown here is derived from an EMBL/GenBank/DDBJ whole genome shotgun (WGS) entry which is preliminary data.</text>
</comment>
<dbReference type="OrthoDB" id="5354816at2"/>
<gene>
    <name evidence="1" type="ORF">VI08_08205</name>
</gene>
<dbReference type="AlphaFoldDB" id="A0A0F3KVH6"/>